<name>A0A6J7QPM1_9ZZZZ</name>
<protein>
    <submittedName>
        <fullName evidence="1">Unannotated protein</fullName>
    </submittedName>
</protein>
<evidence type="ECO:0000313" key="1">
    <source>
        <dbReference type="EMBL" id="CAB5018911.1"/>
    </source>
</evidence>
<proteinExistence type="predicted"/>
<dbReference type="EMBL" id="CAFBPD010000233">
    <property type="protein sequence ID" value="CAB5018911.1"/>
    <property type="molecule type" value="Genomic_DNA"/>
</dbReference>
<sequence>MLEHWLGLNTDLSMVASSLDLDPLAHASDGPALALMNKTGTDTGVRADCGLVSCGGVQVAYAAIANWEAASEPTLGDVMADMRLIGGFVRRLVEGDDRSGA</sequence>
<dbReference type="AlphaFoldDB" id="A0A6J7QPM1"/>
<organism evidence="1">
    <name type="scientific">freshwater metagenome</name>
    <dbReference type="NCBI Taxonomy" id="449393"/>
    <lineage>
        <taxon>unclassified sequences</taxon>
        <taxon>metagenomes</taxon>
        <taxon>ecological metagenomes</taxon>
    </lineage>
</organism>
<gene>
    <name evidence="1" type="ORF">UFOPK4061_01274</name>
</gene>
<accession>A0A6J7QPM1</accession>
<reference evidence="1" key="1">
    <citation type="submission" date="2020-05" db="EMBL/GenBank/DDBJ databases">
        <authorList>
            <person name="Chiriac C."/>
            <person name="Salcher M."/>
            <person name="Ghai R."/>
            <person name="Kavagutti S V."/>
        </authorList>
    </citation>
    <scope>NUCLEOTIDE SEQUENCE</scope>
</reference>